<protein>
    <submittedName>
        <fullName evidence="6">Regulatory protein, luxR family</fullName>
    </submittedName>
</protein>
<evidence type="ECO:0000256" key="3">
    <source>
        <dbReference type="ARBA" id="ARBA00023163"/>
    </source>
</evidence>
<feature type="transmembrane region" description="Helical" evidence="4">
    <location>
        <begin position="16"/>
        <end position="34"/>
    </location>
</feature>
<evidence type="ECO:0000313" key="7">
    <source>
        <dbReference type="Proteomes" id="UP000324252"/>
    </source>
</evidence>
<gene>
    <name evidence="6" type="ORF">SAMN05444142_10384</name>
</gene>
<dbReference type="GO" id="GO:0006355">
    <property type="term" value="P:regulation of DNA-templated transcription"/>
    <property type="evidence" value="ECO:0007669"/>
    <property type="project" value="InterPro"/>
</dbReference>
<feature type="transmembrane region" description="Helical" evidence="4">
    <location>
        <begin position="54"/>
        <end position="76"/>
    </location>
</feature>
<reference evidence="6 7" key="1">
    <citation type="submission" date="2016-11" db="EMBL/GenBank/DDBJ databases">
        <authorList>
            <person name="Varghese N."/>
            <person name="Submissions S."/>
        </authorList>
    </citation>
    <scope>NUCLEOTIDE SEQUENCE [LARGE SCALE GENOMIC DNA]</scope>
    <source>
        <strain evidence="6 7">DSM 29620</strain>
    </source>
</reference>
<dbReference type="Gene3D" id="1.10.10.10">
    <property type="entry name" value="Winged helix-like DNA-binding domain superfamily/Winged helix DNA-binding domain"/>
    <property type="match status" value="1"/>
</dbReference>
<keyword evidence="4" id="KW-1133">Transmembrane helix</keyword>
<evidence type="ECO:0000256" key="4">
    <source>
        <dbReference type="SAM" id="Phobius"/>
    </source>
</evidence>
<organism evidence="6 7">
    <name type="scientific">Lutimaribacter pacificus</name>
    <dbReference type="NCBI Taxonomy" id="391948"/>
    <lineage>
        <taxon>Bacteria</taxon>
        <taxon>Pseudomonadati</taxon>
        <taxon>Pseudomonadota</taxon>
        <taxon>Alphaproteobacteria</taxon>
        <taxon>Rhodobacterales</taxon>
        <taxon>Roseobacteraceae</taxon>
        <taxon>Lutimaribacter</taxon>
    </lineage>
</organism>
<dbReference type="Proteomes" id="UP000324252">
    <property type="component" value="Unassembled WGS sequence"/>
</dbReference>
<dbReference type="InterPro" id="IPR000792">
    <property type="entry name" value="Tscrpt_reg_LuxR_C"/>
</dbReference>
<dbReference type="EMBL" id="FQZZ01000003">
    <property type="protein sequence ID" value="SHK05069.1"/>
    <property type="molecule type" value="Genomic_DNA"/>
</dbReference>
<dbReference type="InterPro" id="IPR016032">
    <property type="entry name" value="Sig_transdc_resp-reg_C-effctor"/>
</dbReference>
<dbReference type="SMART" id="SM00421">
    <property type="entry name" value="HTH_LUXR"/>
    <property type="match status" value="1"/>
</dbReference>
<dbReference type="InterPro" id="IPR036388">
    <property type="entry name" value="WH-like_DNA-bd_sf"/>
</dbReference>
<keyword evidence="4" id="KW-0472">Membrane</keyword>
<keyword evidence="3" id="KW-0804">Transcription</keyword>
<evidence type="ECO:0000256" key="2">
    <source>
        <dbReference type="ARBA" id="ARBA00023125"/>
    </source>
</evidence>
<evidence type="ECO:0000313" key="6">
    <source>
        <dbReference type="EMBL" id="SHK05069.1"/>
    </source>
</evidence>
<name>A0A1H0LNX1_9RHOB</name>
<sequence length="185" mass="19690">MSFLNGDDLGSMRREGVGLAGLILVQAFCAVFFLSDAISDFADAGRYALGDWHLIIETVAALGLAVGILFELRYLFRLLRRKAHVERGLSIAAGALHDLMESYFDSWNLTPSERDVATFALKGLNNAEIAELRGSAEGTVKAHLNGIYRKAGVSGRGALLSLLVEDLMQAPLVGQAGTAPAAPDG</sequence>
<evidence type="ECO:0000259" key="5">
    <source>
        <dbReference type="SMART" id="SM00421"/>
    </source>
</evidence>
<accession>A0A1H0LNX1</accession>
<evidence type="ECO:0000256" key="1">
    <source>
        <dbReference type="ARBA" id="ARBA00023015"/>
    </source>
</evidence>
<dbReference type="SUPFAM" id="SSF46894">
    <property type="entry name" value="C-terminal effector domain of the bipartite response regulators"/>
    <property type="match status" value="1"/>
</dbReference>
<keyword evidence="2" id="KW-0238">DNA-binding</keyword>
<proteinExistence type="predicted"/>
<keyword evidence="4" id="KW-0812">Transmembrane</keyword>
<dbReference type="Pfam" id="PF00196">
    <property type="entry name" value="GerE"/>
    <property type="match status" value="1"/>
</dbReference>
<dbReference type="PANTHER" id="PTHR44688">
    <property type="entry name" value="DNA-BINDING TRANSCRIPTIONAL ACTIVATOR DEVR_DOSR"/>
    <property type="match status" value="1"/>
</dbReference>
<keyword evidence="7" id="KW-1185">Reference proteome</keyword>
<keyword evidence="1" id="KW-0805">Transcription regulation</keyword>
<dbReference type="CDD" id="cd06170">
    <property type="entry name" value="LuxR_C_like"/>
    <property type="match status" value="1"/>
</dbReference>
<dbReference type="GO" id="GO:0003677">
    <property type="term" value="F:DNA binding"/>
    <property type="evidence" value="ECO:0007669"/>
    <property type="project" value="UniProtKB-KW"/>
</dbReference>
<feature type="domain" description="HTH luxR-type" evidence="5">
    <location>
        <begin position="106"/>
        <end position="163"/>
    </location>
</feature>
<dbReference type="PANTHER" id="PTHR44688:SF16">
    <property type="entry name" value="DNA-BINDING TRANSCRIPTIONAL ACTIVATOR DEVR_DOSR"/>
    <property type="match status" value="1"/>
</dbReference>
<dbReference type="PRINTS" id="PR00038">
    <property type="entry name" value="HTHLUXR"/>
</dbReference>
<dbReference type="AlphaFoldDB" id="A0A1H0LNX1"/>
<dbReference type="RefSeq" id="WP_223228019.1">
    <property type="nucleotide sequence ID" value="NZ_FNIO01000008.1"/>
</dbReference>